<gene>
    <name evidence="1" type="ORF">RF55_4612</name>
</gene>
<name>A0A0J7KY39_LASNI</name>
<proteinExistence type="predicted"/>
<evidence type="ECO:0000313" key="1">
    <source>
        <dbReference type="EMBL" id="KMQ95189.1"/>
    </source>
</evidence>
<sequence length="398" mass="43869">MLFPQLVVINGARNEAANASVTAALKALKERHPGHLGNVWSVQINESDSSESLDIICDVWGSAVSRGGSAVPDLVLDVTTIGPGADASSSFTAAMGIPTLSAQYGQEGDIRYWRDLDLDQKNYLIQVMTPGDLMPEAIRQLAIQMNITNAGILFDKNFIMNHKYKSLLLNVPTRHVINELQHSSELIKEQLSKLRDLDVVNYFLMGDGKSIDMILDSGESLSFTGRKYGWFVLSLDDELWPSCPCENITVLFLKPQSPTMGNQSQAESVARTILSKPFITSAFYYDLTLLGVSAMKSALDSGDWPLEPRQINCNIYNETNTPTRGLDFLAKLMAASKNMTPTYAGINWGEKNGEHGADFKMTMYMVNIEREKISSKIQSGEWQAGIETPLQASLTKVA</sequence>
<accession>A0A0J7KY39</accession>
<dbReference type="AlphaFoldDB" id="A0A0J7KY39"/>
<protein>
    <submittedName>
        <fullName evidence="1">Glutamate ionotropic kainate 2</fullName>
    </submittedName>
</protein>
<dbReference type="InterPro" id="IPR028082">
    <property type="entry name" value="Peripla_BP_I"/>
</dbReference>
<dbReference type="STRING" id="67767.A0A0J7KY39"/>
<reference evidence="1 2" key="1">
    <citation type="submission" date="2015-04" db="EMBL/GenBank/DDBJ databases">
        <title>Lasius niger genome sequencing.</title>
        <authorList>
            <person name="Konorov E.A."/>
            <person name="Nikitin M.A."/>
            <person name="Kirill M.V."/>
            <person name="Chang P."/>
        </authorList>
    </citation>
    <scope>NUCLEOTIDE SEQUENCE [LARGE SCALE GENOMIC DNA]</scope>
    <source>
        <tissue evidence="1">Whole</tissue>
    </source>
</reference>
<dbReference type="SUPFAM" id="SSF53822">
    <property type="entry name" value="Periplasmic binding protein-like I"/>
    <property type="match status" value="1"/>
</dbReference>
<dbReference type="OrthoDB" id="5984008at2759"/>
<dbReference type="PaxDb" id="67767-A0A0J7KY39"/>
<organism evidence="1 2">
    <name type="scientific">Lasius niger</name>
    <name type="common">Black garden ant</name>
    <dbReference type="NCBI Taxonomy" id="67767"/>
    <lineage>
        <taxon>Eukaryota</taxon>
        <taxon>Metazoa</taxon>
        <taxon>Ecdysozoa</taxon>
        <taxon>Arthropoda</taxon>
        <taxon>Hexapoda</taxon>
        <taxon>Insecta</taxon>
        <taxon>Pterygota</taxon>
        <taxon>Neoptera</taxon>
        <taxon>Endopterygota</taxon>
        <taxon>Hymenoptera</taxon>
        <taxon>Apocrita</taxon>
        <taxon>Aculeata</taxon>
        <taxon>Formicoidea</taxon>
        <taxon>Formicidae</taxon>
        <taxon>Formicinae</taxon>
        <taxon>Lasius</taxon>
        <taxon>Lasius</taxon>
    </lineage>
</organism>
<dbReference type="Proteomes" id="UP000036403">
    <property type="component" value="Unassembled WGS sequence"/>
</dbReference>
<comment type="caution">
    <text evidence="1">The sequence shown here is derived from an EMBL/GenBank/DDBJ whole genome shotgun (WGS) entry which is preliminary data.</text>
</comment>
<dbReference type="EMBL" id="LBMM01002171">
    <property type="protein sequence ID" value="KMQ95189.1"/>
    <property type="molecule type" value="Genomic_DNA"/>
</dbReference>
<keyword evidence="2" id="KW-1185">Reference proteome</keyword>
<evidence type="ECO:0000313" key="2">
    <source>
        <dbReference type="Proteomes" id="UP000036403"/>
    </source>
</evidence>